<evidence type="ECO:0000256" key="5">
    <source>
        <dbReference type="ARBA" id="ARBA00023002"/>
    </source>
</evidence>
<keyword evidence="6" id="KW-1015">Disulfide bond</keyword>
<dbReference type="EMBL" id="MN741009">
    <property type="protein sequence ID" value="QHU22517.1"/>
    <property type="molecule type" value="Genomic_DNA"/>
</dbReference>
<evidence type="ECO:0000256" key="4">
    <source>
        <dbReference type="ARBA" id="ARBA00022827"/>
    </source>
</evidence>
<protein>
    <recommendedName>
        <fullName evidence="2">thiol oxidase</fullName>
        <ecNumber evidence="2">1.8.3.2</ecNumber>
    </recommendedName>
</protein>
<comment type="cofactor">
    <cofactor evidence="1">
        <name>FAD</name>
        <dbReference type="ChEBI" id="CHEBI:57692"/>
    </cofactor>
</comment>
<evidence type="ECO:0000256" key="2">
    <source>
        <dbReference type="ARBA" id="ARBA00012512"/>
    </source>
</evidence>
<dbReference type="Pfam" id="PF04777">
    <property type="entry name" value="Evr1_Alr"/>
    <property type="match status" value="1"/>
</dbReference>
<dbReference type="InterPro" id="IPR017905">
    <property type="entry name" value="ERV/ALR_sulphydryl_oxidase"/>
</dbReference>
<sequence length="151" mass="18335">MKKAVWGPIVWKTLHCITLKVKDEEFINEREQIIQIITSICSNLPCPQCSSHSMGIIRRYKLSLVKTKTDLIKFVYMMHNHVNKRLNKKNYTFQDIEHYNNYNIKTVLSNYYTMNINMKQGEKMMLYSYHRRQFLKLFYNYFNNNISKFNQ</sequence>
<dbReference type="SUPFAM" id="SSF69000">
    <property type="entry name" value="FAD-dependent thiol oxidase"/>
    <property type="match status" value="1"/>
</dbReference>
<dbReference type="PROSITE" id="PS51324">
    <property type="entry name" value="ERV_ALR"/>
    <property type="match status" value="1"/>
</dbReference>
<evidence type="ECO:0000256" key="1">
    <source>
        <dbReference type="ARBA" id="ARBA00001974"/>
    </source>
</evidence>
<evidence type="ECO:0000256" key="3">
    <source>
        <dbReference type="ARBA" id="ARBA00022630"/>
    </source>
</evidence>
<dbReference type="InterPro" id="IPR036774">
    <property type="entry name" value="ERV/ALR_sulphydryl_oxid_sf"/>
</dbReference>
<feature type="domain" description="ERV/ALR sulfhydryl oxidase" evidence="7">
    <location>
        <begin position="1"/>
        <end position="102"/>
    </location>
</feature>
<organism evidence="8">
    <name type="scientific">viral metagenome</name>
    <dbReference type="NCBI Taxonomy" id="1070528"/>
    <lineage>
        <taxon>unclassified sequences</taxon>
        <taxon>metagenomes</taxon>
        <taxon>organismal metagenomes</taxon>
    </lineage>
</organism>
<evidence type="ECO:0000256" key="6">
    <source>
        <dbReference type="ARBA" id="ARBA00023157"/>
    </source>
</evidence>
<dbReference type="EC" id="1.8.3.2" evidence="2"/>
<reference evidence="8" key="1">
    <citation type="journal article" date="2020" name="Nature">
        <title>Giant virus diversity and host interactions through global metagenomics.</title>
        <authorList>
            <person name="Schulz F."/>
            <person name="Roux S."/>
            <person name="Paez-Espino D."/>
            <person name="Jungbluth S."/>
            <person name="Walsh D.A."/>
            <person name="Denef V.J."/>
            <person name="McMahon K.D."/>
            <person name="Konstantinidis K.T."/>
            <person name="Eloe-Fadrosh E.A."/>
            <person name="Kyrpides N.C."/>
            <person name="Woyke T."/>
        </authorList>
    </citation>
    <scope>NUCLEOTIDE SEQUENCE</scope>
    <source>
        <strain evidence="8">GVMAG-S-ERX555907-102</strain>
    </source>
</reference>
<proteinExistence type="predicted"/>
<keyword evidence="3" id="KW-0285">Flavoprotein</keyword>
<evidence type="ECO:0000313" key="8">
    <source>
        <dbReference type="EMBL" id="QHU22517.1"/>
    </source>
</evidence>
<keyword evidence="5" id="KW-0560">Oxidoreductase</keyword>
<accession>A0A6C0L0S3</accession>
<dbReference type="GO" id="GO:0016972">
    <property type="term" value="F:thiol oxidase activity"/>
    <property type="evidence" value="ECO:0007669"/>
    <property type="project" value="UniProtKB-EC"/>
</dbReference>
<dbReference type="Gene3D" id="1.20.120.310">
    <property type="entry name" value="ERV/ALR sulfhydryl oxidase domain"/>
    <property type="match status" value="1"/>
</dbReference>
<keyword evidence="4" id="KW-0274">FAD</keyword>
<evidence type="ECO:0000259" key="7">
    <source>
        <dbReference type="PROSITE" id="PS51324"/>
    </source>
</evidence>
<name>A0A6C0L0S3_9ZZZZ</name>
<dbReference type="AlphaFoldDB" id="A0A6C0L0S3"/>